<dbReference type="PANTHER" id="PTHR30313:SF2">
    <property type="entry name" value="DNA PRIMASE"/>
    <property type="match status" value="1"/>
</dbReference>
<feature type="non-terminal residue" evidence="2">
    <location>
        <position position="1"/>
    </location>
</feature>
<dbReference type="InterPro" id="IPR050219">
    <property type="entry name" value="DnaG_primase"/>
</dbReference>
<reference evidence="2 3" key="1">
    <citation type="submission" date="2017-01" db="EMBL/GenBank/DDBJ databases">
        <title>Genome Sequencing of a Marine Spirillum, Oceanospirillum multiglobuliferum ATCC 33336, from Japan.</title>
        <authorList>
            <person name="Carney J.G."/>
            <person name="Trachtenberg A.M."/>
            <person name="Rheaume B.A."/>
            <person name="Linnane J.D."/>
            <person name="Pitts N.L."/>
            <person name="Mykles D.L."/>
            <person name="Maclea K.S."/>
        </authorList>
    </citation>
    <scope>NUCLEOTIDE SEQUENCE [LARGE SCALE GENOMIC DNA]</scope>
    <source>
        <strain evidence="2 3">ATCC 33336</strain>
    </source>
</reference>
<keyword evidence="3" id="KW-1185">Reference proteome</keyword>
<dbReference type="Gene3D" id="1.20.50.20">
    <property type="entry name" value="DnaG, RNA polymerase domain, helical bundle"/>
    <property type="match status" value="1"/>
</dbReference>
<dbReference type="Proteomes" id="UP000191418">
    <property type="component" value="Unassembled WGS sequence"/>
</dbReference>
<dbReference type="SUPFAM" id="SSF56731">
    <property type="entry name" value="DNA primase core"/>
    <property type="match status" value="1"/>
</dbReference>
<name>A0A1V4SZH5_9GAMM</name>
<comment type="caution">
    <text evidence="2">The sequence shown here is derived from an EMBL/GenBank/DDBJ whole genome shotgun (WGS) entry which is preliminary data.</text>
</comment>
<sequence>DNVLPHMIDGRQARFMFLPEGQDPDTLVRANGKNLFEQRIVRADSLSEYLFRFLQQSLNPLEPEGKALLIQKAIPYFKKIPAGILRTLLIQKLAEIVGVDADGVRAQIDNSLVAASHEPVQSQPVDI</sequence>
<dbReference type="AlphaFoldDB" id="A0A1V4SZH5"/>
<dbReference type="GO" id="GO:0006269">
    <property type="term" value="P:DNA replication, synthesis of primer"/>
    <property type="evidence" value="ECO:0007669"/>
    <property type="project" value="TreeGrafter"/>
</dbReference>
<dbReference type="InterPro" id="IPR019475">
    <property type="entry name" value="DNA_primase_DnaB-bd"/>
</dbReference>
<dbReference type="GO" id="GO:0016779">
    <property type="term" value="F:nucleotidyltransferase activity"/>
    <property type="evidence" value="ECO:0007669"/>
    <property type="project" value="InterPro"/>
</dbReference>
<evidence type="ECO:0000259" key="1">
    <source>
        <dbReference type="Pfam" id="PF10410"/>
    </source>
</evidence>
<dbReference type="GO" id="GO:0005737">
    <property type="term" value="C:cytoplasm"/>
    <property type="evidence" value="ECO:0007669"/>
    <property type="project" value="TreeGrafter"/>
</dbReference>
<proteinExistence type="predicted"/>
<feature type="domain" description="DNA primase DnaB-helicase binding" evidence="1">
    <location>
        <begin position="47"/>
        <end position="100"/>
    </location>
</feature>
<evidence type="ECO:0000313" key="2">
    <source>
        <dbReference type="EMBL" id="OPX53757.1"/>
    </source>
</evidence>
<organism evidence="2 3">
    <name type="scientific">Oceanospirillum multiglobuliferum</name>
    <dbReference type="NCBI Taxonomy" id="64969"/>
    <lineage>
        <taxon>Bacteria</taxon>
        <taxon>Pseudomonadati</taxon>
        <taxon>Pseudomonadota</taxon>
        <taxon>Gammaproteobacteria</taxon>
        <taxon>Oceanospirillales</taxon>
        <taxon>Oceanospirillaceae</taxon>
        <taxon>Oceanospirillum</taxon>
    </lineage>
</organism>
<dbReference type="EMBL" id="MTSM01000488">
    <property type="protein sequence ID" value="OPX53757.1"/>
    <property type="molecule type" value="Genomic_DNA"/>
</dbReference>
<feature type="non-terminal residue" evidence="2">
    <location>
        <position position="127"/>
    </location>
</feature>
<dbReference type="PANTHER" id="PTHR30313">
    <property type="entry name" value="DNA PRIMASE"/>
    <property type="match status" value="1"/>
</dbReference>
<accession>A0A1V4SZH5</accession>
<gene>
    <name evidence="2" type="ORF">BTE48_17810</name>
</gene>
<evidence type="ECO:0000313" key="3">
    <source>
        <dbReference type="Proteomes" id="UP000191418"/>
    </source>
</evidence>
<protein>
    <recommendedName>
        <fullName evidence="1">DNA primase DnaB-helicase binding domain-containing protein</fullName>
    </recommendedName>
</protein>
<dbReference type="Pfam" id="PF10410">
    <property type="entry name" value="DnaB_bind"/>
    <property type="match status" value="1"/>
</dbReference>